<comment type="caution">
    <text evidence="1">The sequence shown here is derived from an EMBL/GenBank/DDBJ whole genome shotgun (WGS) entry which is preliminary data.</text>
</comment>
<keyword evidence="2" id="KW-1185">Reference proteome</keyword>
<dbReference type="AlphaFoldDB" id="A0A4Y2GQN8"/>
<evidence type="ECO:0000313" key="2">
    <source>
        <dbReference type="Proteomes" id="UP000499080"/>
    </source>
</evidence>
<feature type="non-terminal residue" evidence="1">
    <location>
        <position position="59"/>
    </location>
</feature>
<protein>
    <submittedName>
        <fullName evidence="1">Uncharacterized protein</fullName>
    </submittedName>
</protein>
<reference evidence="1 2" key="1">
    <citation type="journal article" date="2019" name="Sci. Rep.">
        <title>Orb-weaving spider Araneus ventricosus genome elucidates the spidroin gene catalogue.</title>
        <authorList>
            <person name="Kono N."/>
            <person name="Nakamura H."/>
            <person name="Ohtoshi R."/>
            <person name="Moran D.A.P."/>
            <person name="Shinohara A."/>
            <person name="Yoshida Y."/>
            <person name="Fujiwara M."/>
            <person name="Mori M."/>
            <person name="Tomita M."/>
            <person name="Arakawa K."/>
        </authorList>
    </citation>
    <scope>NUCLEOTIDE SEQUENCE [LARGE SCALE GENOMIC DNA]</scope>
</reference>
<gene>
    <name evidence="1" type="ORF">AVEN_207015_1</name>
</gene>
<organism evidence="1 2">
    <name type="scientific">Araneus ventricosus</name>
    <name type="common">Orbweaver spider</name>
    <name type="synonym">Epeira ventricosa</name>
    <dbReference type="NCBI Taxonomy" id="182803"/>
    <lineage>
        <taxon>Eukaryota</taxon>
        <taxon>Metazoa</taxon>
        <taxon>Ecdysozoa</taxon>
        <taxon>Arthropoda</taxon>
        <taxon>Chelicerata</taxon>
        <taxon>Arachnida</taxon>
        <taxon>Araneae</taxon>
        <taxon>Araneomorphae</taxon>
        <taxon>Entelegynae</taxon>
        <taxon>Araneoidea</taxon>
        <taxon>Araneidae</taxon>
        <taxon>Araneus</taxon>
    </lineage>
</organism>
<accession>A0A4Y2GQN8</accession>
<dbReference type="Proteomes" id="UP000499080">
    <property type="component" value="Unassembled WGS sequence"/>
</dbReference>
<name>A0A4Y2GQN8_ARAVE</name>
<evidence type="ECO:0000313" key="1">
    <source>
        <dbReference type="EMBL" id="GBM55125.1"/>
    </source>
</evidence>
<proteinExistence type="predicted"/>
<dbReference type="EMBL" id="BGPR01001487">
    <property type="protein sequence ID" value="GBM55125.1"/>
    <property type="molecule type" value="Genomic_DNA"/>
</dbReference>
<sequence length="59" mass="6902">MALMYVWHPHRMDLRTVFLQIVAATMAIRGIRNISESIGLSYTMVIRVPEEKNQEEINQ</sequence>